<reference evidence="1 2" key="1">
    <citation type="submission" date="2024-01" db="EMBL/GenBank/DDBJ databases">
        <title>The genomes of 5 underutilized Papilionoideae crops provide insights into root nodulation and disease resistanc.</title>
        <authorList>
            <person name="Jiang F."/>
        </authorList>
    </citation>
    <scope>NUCLEOTIDE SEQUENCE [LARGE SCALE GENOMIC DNA]</scope>
    <source>
        <strain evidence="1">DUOXIRENSHENG_FW03</strain>
        <tissue evidence="1">Leaves</tissue>
    </source>
</reference>
<organism evidence="1 2">
    <name type="scientific">Psophocarpus tetragonolobus</name>
    <name type="common">Winged bean</name>
    <name type="synonym">Dolichos tetragonolobus</name>
    <dbReference type="NCBI Taxonomy" id="3891"/>
    <lineage>
        <taxon>Eukaryota</taxon>
        <taxon>Viridiplantae</taxon>
        <taxon>Streptophyta</taxon>
        <taxon>Embryophyta</taxon>
        <taxon>Tracheophyta</taxon>
        <taxon>Spermatophyta</taxon>
        <taxon>Magnoliopsida</taxon>
        <taxon>eudicotyledons</taxon>
        <taxon>Gunneridae</taxon>
        <taxon>Pentapetalae</taxon>
        <taxon>rosids</taxon>
        <taxon>fabids</taxon>
        <taxon>Fabales</taxon>
        <taxon>Fabaceae</taxon>
        <taxon>Papilionoideae</taxon>
        <taxon>50 kb inversion clade</taxon>
        <taxon>NPAAA clade</taxon>
        <taxon>indigoferoid/millettioid clade</taxon>
        <taxon>Phaseoleae</taxon>
        <taxon>Psophocarpus</taxon>
    </lineage>
</organism>
<proteinExistence type="predicted"/>
<dbReference type="Proteomes" id="UP001386955">
    <property type="component" value="Unassembled WGS sequence"/>
</dbReference>
<name>A0AAN9T5K3_PSOTE</name>
<evidence type="ECO:0000313" key="1">
    <source>
        <dbReference type="EMBL" id="KAK7406998.1"/>
    </source>
</evidence>
<accession>A0AAN9T5K3</accession>
<evidence type="ECO:0000313" key="2">
    <source>
        <dbReference type="Proteomes" id="UP001386955"/>
    </source>
</evidence>
<protein>
    <submittedName>
        <fullName evidence="1">Uncharacterized protein</fullName>
    </submittedName>
</protein>
<keyword evidence="2" id="KW-1185">Reference proteome</keyword>
<comment type="caution">
    <text evidence="1">The sequence shown here is derived from an EMBL/GenBank/DDBJ whole genome shotgun (WGS) entry which is preliminary data.</text>
</comment>
<dbReference type="AlphaFoldDB" id="A0AAN9T5K3"/>
<gene>
    <name evidence="1" type="ORF">VNO78_08636</name>
</gene>
<sequence length="75" mass="8787">MSIRCFFNNEKYDTAVNNIIKEKHKHMMIRTRLRLITKEEDKQVLSPASYVLENMKISKLSSSFSLNSIASHAWI</sequence>
<dbReference type="EMBL" id="JAYMYS010000002">
    <property type="protein sequence ID" value="KAK7406998.1"/>
    <property type="molecule type" value="Genomic_DNA"/>
</dbReference>